<organism evidence="2 3">
    <name type="scientific">Ignelater luminosus</name>
    <name type="common">Cucubano</name>
    <name type="synonym">Pyrophorus luminosus</name>
    <dbReference type="NCBI Taxonomy" id="2038154"/>
    <lineage>
        <taxon>Eukaryota</taxon>
        <taxon>Metazoa</taxon>
        <taxon>Ecdysozoa</taxon>
        <taxon>Arthropoda</taxon>
        <taxon>Hexapoda</taxon>
        <taxon>Insecta</taxon>
        <taxon>Pterygota</taxon>
        <taxon>Neoptera</taxon>
        <taxon>Endopterygota</taxon>
        <taxon>Coleoptera</taxon>
        <taxon>Polyphaga</taxon>
        <taxon>Elateriformia</taxon>
        <taxon>Elateroidea</taxon>
        <taxon>Elateridae</taxon>
        <taxon>Agrypninae</taxon>
        <taxon>Pyrophorini</taxon>
        <taxon>Ignelater</taxon>
    </lineage>
</organism>
<evidence type="ECO:0000313" key="3">
    <source>
        <dbReference type="Proteomes" id="UP000801492"/>
    </source>
</evidence>
<dbReference type="Proteomes" id="UP000801492">
    <property type="component" value="Unassembled WGS sequence"/>
</dbReference>
<dbReference type="OrthoDB" id="5861209at2759"/>
<proteinExistence type="predicted"/>
<evidence type="ECO:0000313" key="2">
    <source>
        <dbReference type="EMBL" id="KAF2880494.1"/>
    </source>
</evidence>
<keyword evidence="3" id="KW-1185">Reference proteome</keyword>
<feature type="region of interest" description="Disordered" evidence="1">
    <location>
        <begin position="72"/>
        <end position="101"/>
    </location>
</feature>
<reference evidence="2" key="1">
    <citation type="submission" date="2019-08" db="EMBL/GenBank/DDBJ databases">
        <title>The genome of the North American firefly Photinus pyralis.</title>
        <authorList>
            <consortium name="Photinus pyralis genome working group"/>
            <person name="Fallon T.R."/>
            <person name="Sander Lower S.E."/>
            <person name="Weng J.-K."/>
        </authorList>
    </citation>
    <scope>NUCLEOTIDE SEQUENCE</scope>
    <source>
        <strain evidence="2">TRF0915ILg1</strain>
        <tissue evidence="2">Whole body</tissue>
    </source>
</reference>
<feature type="region of interest" description="Disordered" evidence="1">
    <location>
        <begin position="142"/>
        <end position="173"/>
    </location>
</feature>
<feature type="compositionally biased region" description="Basic and acidic residues" evidence="1">
    <location>
        <begin position="163"/>
        <end position="173"/>
    </location>
</feature>
<sequence length="173" mass="20621">MNDDTLQKIEDDFKKSNLRNYYKAFKQKLTKYFPTSLQFRDEDGEEIAHDNKKAKAKFSFPNERGQALFTTEKPLRDKQLLQKETHKGMDSDKPRREGKTKNEIDFIIANRKDTIQDVTVINKFTTRSDHRVFRSKLTTHIKKERSKMVPKASRQPRGNTETYEEKKKYEREV</sequence>
<name>A0A8K0C575_IGNLU</name>
<gene>
    <name evidence="2" type="ORF">ILUMI_25681</name>
</gene>
<accession>A0A8K0C575</accession>
<dbReference type="EMBL" id="VTPC01090964">
    <property type="protein sequence ID" value="KAF2880494.1"/>
    <property type="molecule type" value="Genomic_DNA"/>
</dbReference>
<protein>
    <submittedName>
        <fullName evidence="2">Uncharacterized protein</fullName>
    </submittedName>
</protein>
<evidence type="ECO:0000256" key="1">
    <source>
        <dbReference type="SAM" id="MobiDB-lite"/>
    </source>
</evidence>
<feature type="compositionally biased region" description="Basic and acidic residues" evidence="1">
    <location>
        <begin position="73"/>
        <end position="101"/>
    </location>
</feature>
<dbReference type="AlphaFoldDB" id="A0A8K0C575"/>
<comment type="caution">
    <text evidence="2">The sequence shown here is derived from an EMBL/GenBank/DDBJ whole genome shotgun (WGS) entry which is preliminary data.</text>
</comment>